<dbReference type="EMBL" id="CP046401">
    <property type="protein sequence ID" value="QGY45709.1"/>
    <property type="molecule type" value="Genomic_DNA"/>
</dbReference>
<gene>
    <name evidence="2" type="ORF">GM418_19140</name>
</gene>
<feature type="transmembrane region" description="Helical" evidence="1">
    <location>
        <begin position="200"/>
        <end position="219"/>
    </location>
</feature>
<sequence length="238" mass="26936">MTTKRNSALMAGIALLIMAVIAAFTFGYAHSTLVVPGNPEVTVGNLKSHRWLFRTEIIGWHFILLCDILVAWALFVFFRNKNKKLLYLTAALRIVFVFIFGIAILNLIYVLKILNGNITQAQMASKQIMSYLDSFESTWSFGLIIFGFHLLFLGILAFQSKSIHNFWGILLVFTAVSYVVIHSVKIFLPQFDNQIKTVETVLSLPMAFGEIGFAFWLIIRGGKPKTMYKSVNELKLQS</sequence>
<evidence type="ECO:0000256" key="1">
    <source>
        <dbReference type="SAM" id="Phobius"/>
    </source>
</evidence>
<proteinExistence type="predicted"/>
<evidence type="ECO:0000313" key="3">
    <source>
        <dbReference type="Proteomes" id="UP000428260"/>
    </source>
</evidence>
<keyword evidence="1" id="KW-0472">Membrane</keyword>
<protein>
    <submittedName>
        <fullName evidence="2">DUF4386 family protein</fullName>
    </submittedName>
</protein>
<dbReference type="KEGG" id="mcos:GM418_19140"/>
<accession>A0A6I6JWJ9</accession>
<reference evidence="2 3" key="1">
    <citation type="submission" date="2019-11" db="EMBL/GenBank/DDBJ databases">
        <authorList>
            <person name="Zheng R.K."/>
            <person name="Sun C.M."/>
        </authorList>
    </citation>
    <scope>NUCLEOTIDE SEQUENCE [LARGE SCALE GENOMIC DNA]</scope>
    <source>
        <strain evidence="2 3">WC007</strain>
    </source>
</reference>
<dbReference type="Proteomes" id="UP000428260">
    <property type="component" value="Chromosome"/>
</dbReference>
<feature type="transmembrane region" description="Helical" evidence="1">
    <location>
        <begin position="165"/>
        <end position="188"/>
    </location>
</feature>
<dbReference type="InterPro" id="IPR025495">
    <property type="entry name" value="DUF4386"/>
</dbReference>
<evidence type="ECO:0000313" key="2">
    <source>
        <dbReference type="EMBL" id="QGY45709.1"/>
    </source>
</evidence>
<keyword evidence="3" id="KW-1185">Reference proteome</keyword>
<feature type="transmembrane region" description="Helical" evidence="1">
    <location>
        <begin position="85"/>
        <end position="109"/>
    </location>
</feature>
<organism evidence="2 3">
    <name type="scientific">Maribellus comscasis</name>
    <dbReference type="NCBI Taxonomy" id="2681766"/>
    <lineage>
        <taxon>Bacteria</taxon>
        <taxon>Pseudomonadati</taxon>
        <taxon>Bacteroidota</taxon>
        <taxon>Bacteroidia</taxon>
        <taxon>Marinilabiliales</taxon>
        <taxon>Prolixibacteraceae</taxon>
        <taxon>Maribellus</taxon>
    </lineage>
</organism>
<name>A0A6I6JWJ9_9BACT</name>
<dbReference type="RefSeq" id="WP_158868851.1">
    <property type="nucleotide sequence ID" value="NZ_CP046401.1"/>
</dbReference>
<dbReference type="AlphaFoldDB" id="A0A6I6JWJ9"/>
<keyword evidence="1" id="KW-0812">Transmembrane</keyword>
<feature type="transmembrane region" description="Helical" evidence="1">
    <location>
        <begin position="57"/>
        <end position="78"/>
    </location>
</feature>
<keyword evidence="1" id="KW-1133">Transmembrane helix</keyword>
<feature type="transmembrane region" description="Helical" evidence="1">
    <location>
        <begin position="7"/>
        <end position="29"/>
    </location>
</feature>
<feature type="transmembrane region" description="Helical" evidence="1">
    <location>
        <begin position="139"/>
        <end position="158"/>
    </location>
</feature>
<dbReference type="Pfam" id="PF14329">
    <property type="entry name" value="DUF4386"/>
    <property type="match status" value="1"/>
</dbReference>